<comment type="caution">
    <text evidence="5">The sequence shown here is derived from an EMBL/GenBank/DDBJ whole genome shotgun (WGS) entry which is preliminary data.</text>
</comment>
<keyword evidence="3" id="KW-0472">Membrane</keyword>
<dbReference type="Pfam" id="PF04749">
    <property type="entry name" value="PLAC8"/>
    <property type="match status" value="1"/>
</dbReference>
<dbReference type="Proteomes" id="UP000663869">
    <property type="component" value="Unassembled WGS sequence"/>
</dbReference>
<evidence type="ECO:0000313" key="4">
    <source>
        <dbReference type="EMBL" id="CAF3396777.1"/>
    </source>
</evidence>
<feature type="transmembrane region" description="Helical" evidence="3">
    <location>
        <begin position="44"/>
        <end position="66"/>
    </location>
</feature>
<accession>A0A818EWB9</accession>
<keyword evidence="3" id="KW-1133">Transmembrane helix</keyword>
<evidence type="ECO:0000313" key="6">
    <source>
        <dbReference type="Proteomes" id="UP000663872"/>
    </source>
</evidence>
<dbReference type="PANTHER" id="PTHR15907">
    <property type="entry name" value="DUF614 FAMILY PROTEIN-RELATED"/>
    <property type="match status" value="1"/>
</dbReference>
<dbReference type="EMBL" id="CAJNYT010002341">
    <property type="protein sequence ID" value="CAF3465375.1"/>
    <property type="molecule type" value="Genomic_DNA"/>
</dbReference>
<comment type="similarity">
    <text evidence="1">Belongs to the cornifelin family.</text>
</comment>
<name>A0A818EWB9_9BILA</name>
<feature type="region of interest" description="Disordered" evidence="2">
    <location>
        <begin position="126"/>
        <end position="146"/>
    </location>
</feature>
<sequence>MAEMNTWNESLFGCCDDFPICCFGCCCTPCLFGSNAEKIDDSSCLGFCCIYWLLAHFYMCWLPHYLKREKLRRIYNLREDATCSDIPATLCCGPCALCQEAREMKSRGHNGRSNQQMSYQVTNQPTFSQPIYNRPPPQEAYESRHF</sequence>
<evidence type="ECO:0000313" key="5">
    <source>
        <dbReference type="EMBL" id="CAF3465375.1"/>
    </source>
</evidence>
<dbReference type="InterPro" id="IPR006461">
    <property type="entry name" value="PLAC_motif_containing"/>
</dbReference>
<evidence type="ECO:0000256" key="3">
    <source>
        <dbReference type="SAM" id="Phobius"/>
    </source>
</evidence>
<keyword evidence="3" id="KW-0812">Transmembrane</keyword>
<evidence type="ECO:0000256" key="2">
    <source>
        <dbReference type="SAM" id="MobiDB-lite"/>
    </source>
</evidence>
<dbReference type="AlphaFoldDB" id="A0A818EWB9"/>
<gene>
    <name evidence="4" type="ORF">FME351_LOCUS8675</name>
    <name evidence="5" type="ORF">GRG538_LOCUS15252</name>
</gene>
<dbReference type="Proteomes" id="UP000663872">
    <property type="component" value="Unassembled WGS sequence"/>
</dbReference>
<protein>
    <submittedName>
        <fullName evidence="5">Uncharacterized protein</fullName>
    </submittedName>
</protein>
<reference evidence="5" key="1">
    <citation type="submission" date="2021-02" db="EMBL/GenBank/DDBJ databases">
        <authorList>
            <person name="Nowell W R."/>
        </authorList>
    </citation>
    <scope>NUCLEOTIDE SEQUENCE</scope>
</reference>
<organism evidence="5 6">
    <name type="scientific">Rotaria socialis</name>
    <dbReference type="NCBI Taxonomy" id="392032"/>
    <lineage>
        <taxon>Eukaryota</taxon>
        <taxon>Metazoa</taxon>
        <taxon>Spiralia</taxon>
        <taxon>Gnathifera</taxon>
        <taxon>Rotifera</taxon>
        <taxon>Eurotatoria</taxon>
        <taxon>Bdelloidea</taxon>
        <taxon>Philodinida</taxon>
        <taxon>Philodinidae</taxon>
        <taxon>Rotaria</taxon>
    </lineage>
</organism>
<proteinExistence type="inferred from homology"/>
<evidence type="ECO:0000256" key="1">
    <source>
        <dbReference type="ARBA" id="ARBA00009024"/>
    </source>
</evidence>
<dbReference type="EMBL" id="CAJNYU010000909">
    <property type="protein sequence ID" value="CAF3396777.1"/>
    <property type="molecule type" value="Genomic_DNA"/>
</dbReference>
<dbReference type="NCBIfam" id="TIGR01571">
    <property type="entry name" value="A_thal_Cys_rich"/>
    <property type="match status" value="1"/>
</dbReference>